<comment type="subunit">
    <text evidence="5">Homotetramer.</text>
</comment>
<comment type="function">
    <text evidence="2">Catalyzes the reversible cyclization of carbamoyl aspartate to dihydroorotate.</text>
</comment>
<dbReference type="GO" id="GO:0006145">
    <property type="term" value="P:purine nucleobase catabolic process"/>
    <property type="evidence" value="ECO:0007669"/>
    <property type="project" value="TreeGrafter"/>
</dbReference>
<comment type="caution">
    <text evidence="10">The sequence shown here is derived from an EMBL/GenBank/DDBJ whole genome shotgun (WGS) entry which is preliminary data.</text>
</comment>
<dbReference type="GO" id="GO:0004038">
    <property type="term" value="F:allantoinase activity"/>
    <property type="evidence" value="ECO:0007669"/>
    <property type="project" value="InterPro"/>
</dbReference>
<dbReference type="GO" id="GO:0008270">
    <property type="term" value="F:zinc ion binding"/>
    <property type="evidence" value="ECO:0007669"/>
    <property type="project" value="InterPro"/>
</dbReference>
<evidence type="ECO:0000313" key="11">
    <source>
        <dbReference type="Proteomes" id="UP001057291"/>
    </source>
</evidence>
<keyword evidence="11" id="KW-1185">Reference proteome</keyword>
<dbReference type="NCBIfam" id="TIGR03178">
    <property type="entry name" value="allantoinase"/>
    <property type="match status" value="1"/>
</dbReference>
<dbReference type="InterPro" id="IPR011059">
    <property type="entry name" value="Metal-dep_hydrolase_composite"/>
</dbReference>
<dbReference type="NCBIfam" id="TIGR00857">
    <property type="entry name" value="pyrC_multi"/>
    <property type="match status" value="1"/>
</dbReference>
<name>A0AAV4LJU9_9BACL</name>
<gene>
    <name evidence="10" type="ORF">DNHGIG_35650</name>
</gene>
<keyword evidence="7" id="KW-0378">Hydrolase</keyword>
<dbReference type="InterPro" id="IPR002195">
    <property type="entry name" value="Dihydroorotase_CS"/>
</dbReference>
<dbReference type="PROSITE" id="PS00482">
    <property type="entry name" value="DIHYDROOROTASE_1"/>
    <property type="match status" value="1"/>
</dbReference>
<dbReference type="Pfam" id="PF01979">
    <property type="entry name" value="Amidohydro_1"/>
    <property type="match status" value="1"/>
</dbReference>
<evidence type="ECO:0000256" key="3">
    <source>
        <dbReference type="ARBA" id="ARBA00008829"/>
    </source>
</evidence>
<dbReference type="GO" id="GO:0050897">
    <property type="term" value="F:cobalt ion binding"/>
    <property type="evidence" value="ECO:0007669"/>
    <property type="project" value="InterPro"/>
</dbReference>
<dbReference type="SUPFAM" id="SSF51556">
    <property type="entry name" value="Metallo-dependent hydrolases"/>
    <property type="match status" value="1"/>
</dbReference>
<proteinExistence type="inferred from homology"/>
<dbReference type="InterPro" id="IPR006680">
    <property type="entry name" value="Amidohydro-rel"/>
</dbReference>
<dbReference type="FunFam" id="3.20.20.140:FF:000174">
    <property type="entry name" value="Dihydropyrimidinase-related protein 2"/>
    <property type="match status" value="1"/>
</dbReference>
<evidence type="ECO:0000256" key="5">
    <source>
        <dbReference type="ARBA" id="ARBA00011881"/>
    </source>
</evidence>
<evidence type="ECO:0000256" key="2">
    <source>
        <dbReference type="ARBA" id="ARBA00002368"/>
    </source>
</evidence>
<evidence type="ECO:0000256" key="1">
    <source>
        <dbReference type="ARBA" id="ARBA00001947"/>
    </source>
</evidence>
<dbReference type="PANTHER" id="PTHR43668:SF4">
    <property type="entry name" value="ALLANTOINASE"/>
    <property type="match status" value="1"/>
</dbReference>
<protein>
    <submittedName>
        <fullName evidence="10">Amidohydrolase</fullName>
    </submittedName>
</protein>
<dbReference type="Gene3D" id="3.20.20.140">
    <property type="entry name" value="Metal-dependent hydrolases"/>
    <property type="match status" value="1"/>
</dbReference>
<comment type="similarity">
    <text evidence="4">Belongs to the metallo-dependent hydrolases superfamily. DHOase family. Class I DHOase subfamily.</text>
</comment>
<dbReference type="Proteomes" id="UP001057291">
    <property type="component" value="Unassembled WGS sequence"/>
</dbReference>
<organism evidence="10 11">
    <name type="scientific">Collibacillus ludicampi</name>
    <dbReference type="NCBI Taxonomy" id="2771369"/>
    <lineage>
        <taxon>Bacteria</taxon>
        <taxon>Bacillati</taxon>
        <taxon>Bacillota</taxon>
        <taxon>Bacilli</taxon>
        <taxon>Bacillales</taxon>
        <taxon>Alicyclobacillaceae</taxon>
        <taxon>Collibacillus</taxon>
    </lineage>
</organism>
<dbReference type="EMBL" id="BOQE01000001">
    <property type="protein sequence ID" value="GIM48016.1"/>
    <property type="molecule type" value="Genomic_DNA"/>
</dbReference>
<evidence type="ECO:0000256" key="8">
    <source>
        <dbReference type="ARBA" id="ARBA00022833"/>
    </source>
</evidence>
<feature type="domain" description="Amidohydrolase-related" evidence="9">
    <location>
        <begin position="49"/>
        <end position="441"/>
    </location>
</feature>
<comment type="similarity">
    <text evidence="3">Belongs to the metallo-dependent hydrolases superfamily. Hydantoinase/dihydropyrimidinase family.</text>
</comment>
<accession>A0AAV4LJU9</accession>
<evidence type="ECO:0000256" key="4">
    <source>
        <dbReference type="ARBA" id="ARBA00010286"/>
    </source>
</evidence>
<dbReference type="InterPro" id="IPR050138">
    <property type="entry name" value="DHOase/Allantoinase_Hydrolase"/>
</dbReference>
<dbReference type="SUPFAM" id="SSF51338">
    <property type="entry name" value="Composite domain of metallo-dependent hydrolases"/>
    <property type="match status" value="1"/>
</dbReference>
<evidence type="ECO:0000313" key="10">
    <source>
        <dbReference type="EMBL" id="GIM48016.1"/>
    </source>
</evidence>
<comment type="cofactor">
    <cofactor evidence="1">
        <name>Zn(2+)</name>
        <dbReference type="ChEBI" id="CHEBI:29105"/>
    </cofactor>
</comment>
<keyword evidence="8" id="KW-0862">Zinc</keyword>
<dbReference type="InterPro" id="IPR017593">
    <property type="entry name" value="Allantoinase"/>
</dbReference>
<reference evidence="10" key="1">
    <citation type="journal article" date="2023" name="Int. J. Syst. Evol. Microbiol.">
        <title>Collibacillus ludicampi gen. nov., sp. nov., a new soil bacterium of the family Alicyclobacillaceae.</title>
        <authorList>
            <person name="Jojima T."/>
            <person name="Ioku Y."/>
            <person name="Fukuta Y."/>
            <person name="Shirasaka N."/>
            <person name="Matsumura Y."/>
            <person name="Mori M."/>
        </authorList>
    </citation>
    <scope>NUCLEOTIDE SEQUENCE</scope>
    <source>
        <strain evidence="10">TP075</strain>
    </source>
</reference>
<keyword evidence="6" id="KW-0479">Metal-binding</keyword>
<sequence length="461" mass="50995">MYDLRITNGLIVTGKEIKKADVYVKEGKIAKITNEAFEADKTYDATGLYVLPGCLDVHVHFRDPGHTHKEDFPHATRAAAVGGVTTVFDMPNTNPPTLNAEKFSEKAEILKSRAYVDYALWGLCLGRVNRENLQGLVDAGAIALKFFWGYAFDKKSFQLVYNYKPGMPDIIPPLNDGEVYELFEDVARTGSLLAIHAENHSLIQAMTERVAKSGRRDYEALLEARSNLAEELTIQTAISFSKATGAKLHILHMSTAEGVELVRDAQKKGIPVTAETCPHFLFLDADDYERVGPAMKVYPPVKRKRDREALWSGLLDGTISLVCSDHAPHTLEEKNGDLFSIPAGMCGVETMLPLMLNEVNRGTITLPFVVQKLSENPAKLFNIYPKKGALEPGADADIVLVNMSMKKEIRNENLHSKQPLTAFHGTLIKGWPVATFLRGQQIVQNGQVIGEPVGELIKPQK</sequence>
<dbReference type="Gene3D" id="2.30.40.10">
    <property type="entry name" value="Urease, subunit C, domain 1"/>
    <property type="match status" value="1"/>
</dbReference>
<evidence type="ECO:0000256" key="7">
    <source>
        <dbReference type="ARBA" id="ARBA00022801"/>
    </source>
</evidence>
<dbReference type="AlphaFoldDB" id="A0AAV4LJU9"/>
<dbReference type="InterPro" id="IPR032466">
    <property type="entry name" value="Metal_Hydrolase"/>
</dbReference>
<dbReference type="GO" id="GO:0000256">
    <property type="term" value="P:allantoin catabolic process"/>
    <property type="evidence" value="ECO:0007669"/>
    <property type="project" value="InterPro"/>
</dbReference>
<evidence type="ECO:0000256" key="6">
    <source>
        <dbReference type="ARBA" id="ARBA00022723"/>
    </source>
</evidence>
<dbReference type="GO" id="GO:0005737">
    <property type="term" value="C:cytoplasm"/>
    <property type="evidence" value="ECO:0007669"/>
    <property type="project" value="TreeGrafter"/>
</dbReference>
<evidence type="ECO:0000259" key="9">
    <source>
        <dbReference type="Pfam" id="PF01979"/>
    </source>
</evidence>
<dbReference type="RefSeq" id="WP_282200936.1">
    <property type="nucleotide sequence ID" value="NZ_BOQE01000001.1"/>
</dbReference>
<dbReference type="PANTHER" id="PTHR43668">
    <property type="entry name" value="ALLANTOINASE"/>
    <property type="match status" value="1"/>
</dbReference>